<dbReference type="STRING" id="100884.GCA_000269565_03516"/>
<dbReference type="SUPFAM" id="SSF55729">
    <property type="entry name" value="Acyl-CoA N-acyltransferases (Nat)"/>
    <property type="match status" value="1"/>
</dbReference>
<dbReference type="GeneID" id="78231273"/>
<dbReference type="eggNOG" id="COG0454">
    <property type="taxonomic scope" value="Bacteria"/>
</dbReference>
<gene>
    <name evidence="2" type="ORF">HMPREF9488_01673</name>
</gene>
<dbReference type="HOGENOM" id="CLU_105077_1_1_9"/>
<evidence type="ECO:0000259" key="1">
    <source>
        <dbReference type="PROSITE" id="PS51186"/>
    </source>
</evidence>
<accession>E7GA83</accession>
<sequence length="172" mass="20361">MKKLNIQEFDEVYALFEKAFIPAELRPYEKMLPLLEKGEFDVYGYYQNNKLTGALLIWEFDDFVYLENFAVDESVRGQGIGSILLDEMKTLFPHKLLILEVEEPTDDISKRRIGFYERNGYVLNPFHYIQPTLRSNATEVNLMLMSYPESINVYSFDQIKKQIFRVVYQQMV</sequence>
<dbReference type="AlphaFoldDB" id="E7GA83"/>
<dbReference type="Pfam" id="PF00583">
    <property type="entry name" value="Acetyltransf_1"/>
    <property type="match status" value="1"/>
</dbReference>
<dbReference type="RefSeq" id="WP_008788781.1">
    <property type="nucleotide sequence ID" value="NZ_AKCB01000003.1"/>
</dbReference>
<dbReference type="GO" id="GO:0016747">
    <property type="term" value="F:acyltransferase activity, transferring groups other than amino-acyl groups"/>
    <property type="evidence" value="ECO:0007669"/>
    <property type="project" value="InterPro"/>
</dbReference>
<dbReference type="InterPro" id="IPR000182">
    <property type="entry name" value="GNAT_dom"/>
</dbReference>
<dbReference type="Gene3D" id="3.40.630.30">
    <property type="match status" value="1"/>
</dbReference>
<name>E7GA83_9FIRM</name>
<feature type="domain" description="N-acetyltransferase" evidence="1">
    <location>
        <begin position="1"/>
        <end position="148"/>
    </location>
</feature>
<evidence type="ECO:0000313" key="2">
    <source>
        <dbReference type="EMBL" id="EFW05091.1"/>
    </source>
</evidence>
<dbReference type="Proteomes" id="UP000003157">
    <property type="component" value="Unassembled WGS sequence"/>
</dbReference>
<organism evidence="2 3">
    <name type="scientific">Coprobacillus cateniformis</name>
    <dbReference type="NCBI Taxonomy" id="100884"/>
    <lineage>
        <taxon>Bacteria</taxon>
        <taxon>Bacillati</taxon>
        <taxon>Bacillota</taxon>
        <taxon>Erysipelotrichia</taxon>
        <taxon>Erysipelotrichales</taxon>
        <taxon>Coprobacillaceae</taxon>
        <taxon>Coprobacillus</taxon>
    </lineage>
</organism>
<evidence type="ECO:0000313" key="3">
    <source>
        <dbReference type="Proteomes" id="UP000003157"/>
    </source>
</evidence>
<dbReference type="InterPro" id="IPR016181">
    <property type="entry name" value="Acyl_CoA_acyltransferase"/>
</dbReference>
<dbReference type="PROSITE" id="PS51186">
    <property type="entry name" value="GNAT"/>
    <property type="match status" value="1"/>
</dbReference>
<protein>
    <recommendedName>
        <fullName evidence="1">N-acetyltransferase domain-containing protein</fullName>
    </recommendedName>
</protein>
<keyword evidence="3" id="KW-1185">Reference proteome</keyword>
<dbReference type="CDD" id="cd04301">
    <property type="entry name" value="NAT_SF"/>
    <property type="match status" value="1"/>
</dbReference>
<proteinExistence type="predicted"/>
<dbReference type="OrthoDB" id="9127144at2"/>
<dbReference type="EMBL" id="ADKX01000030">
    <property type="protein sequence ID" value="EFW05091.1"/>
    <property type="molecule type" value="Genomic_DNA"/>
</dbReference>
<comment type="caution">
    <text evidence="2">The sequence shown here is derived from an EMBL/GenBank/DDBJ whole genome shotgun (WGS) entry which is preliminary data.</text>
</comment>
<reference evidence="2 3" key="1">
    <citation type="submission" date="2010-12" db="EMBL/GenBank/DDBJ databases">
        <title>The Genome Sequence of Coprobacillus sp. strain 29_1.</title>
        <authorList>
            <consortium name="The Broad Institute Genome Sequencing Platform"/>
            <person name="Earl A."/>
            <person name="Ward D."/>
            <person name="Feldgarden M."/>
            <person name="Gevers D."/>
            <person name="Daigneault M."/>
            <person name="Sibley C.D."/>
            <person name="White A."/>
            <person name="Strauss J."/>
            <person name="Allen-Vercoe E."/>
            <person name="Young S.K."/>
            <person name="Zeng Q."/>
            <person name="Gargeya S."/>
            <person name="Fitzgerald M."/>
            <person name="Haas B."/>
            <person name="Abouelleil A."/>
            <person name="Alvarado L."/>
            <person name="Arachchi H.M."/>
            <person name="Berlin A."/>
            <person name="Brown A."/>
            <person name="Chapman S.B."/>
            <person name="Chen Z."/>
            <person name="Dunbar C."/>
            <person name="Freedman E."/>
            <person name="Gearin G."/>
            <person name="Gellesch M."/>
            <person name="Goldberg J."/>
            <person name="Griggs A."/>
            <person name="Gujja S."/>
            <person name="Heilman E."/>
            <person name="Heiman D."/>
            <person name="Howarth C."/>
            <person name="Larson L."/>
            <person name="Lui A."/>
            <person name="MacDonald P.J.P."/>
            <person name="Mehta T."/>
            <person name="Montmayeur A."/>
            <person name="Murphy C."/>
            <person name="Neiman D."/>
            <person name="Pearson M."/>
            <person name="Priest M."/>
            <person name="Roberts A."/>
            <person name="Saif S."/>
            <person name="Shea T."/>
            <person name="Shenoy N."/>
            <person name="Sisk P."/>
            <person name="Stolte C."/>
            <person name="Sykes S."/>
            <person name="White J."/>
            <person name="Yandava C."/>
            <person name="Nusbaum C."/>
            <person name="Birren B."/>
        </authorList>
    </citation>
    <scope>NUCLEOTIDE SEQUENCE [LARGE SCALE GENOMIC DNA]</scope>
    <source>
        <strain evidence="2 3">29_1</strain>
    </source>
</reference>